<comment type="cofactor">
    <cofactor evidence="1">
        <name>FAD</name>
        <dbReference type="ChEBI" id="CHEBI:57692"/>
    </cofactor>
</comment>
<dbReference type="KEGG" id="toy:FO059_01305"/>
<dbReference type="GO" id="GO:0016491">
    <property type="term" value="F:oxidoreductase activity"/>
    <property type="evidence" value="ECO:0007669"/>
    <property type="project" value="UniProtKB-KW"/>
</dbReference>
<keyword evidence="4" id="KW-0560">Oxidoreductase</keyword>
<dbReference type="Pfam" id="PF01266">
    <property type="entry name" value="DAO"/>
    <property type="match status" value="1"/>
</dbReference>
<feature type="compositionally biased region" description="Low complexity" evidence="5">
    <location>
        <begin position="14"/>
        <end position="26"/>
    </location>
</feature>
<dbReference type="AlphaFoldDB" id="A0A516WZJ7"/>
<feature type="domain" description="FAD dependent oxidoreductase" evidence="6">
    <location>
        <begin position="90"/>
        <end position="454"/>
    </location>
</feature>
<dbReference type="PANTHER" id="PTHR13847:SF286">
    <property type="entry name" value="D-AMINO ACID DEHYDROGENASE"/>
    <property type="match status" value="1"/>
</dbReference>
<keyword evidence="8" id="KW-1185">Reference proteome</keyword>
<dbReference type="InterPro" id="IPR017741">
    <property type="entry name" value="FAD-dependent_OxRdtase_HpnW"/>
</dbReference>
<proteinExistence type="inferred from homology"/>
<reference evidence="7 8" key="1">
    <citation type="submission" date="2019-07" db="EMBL/GenBank/DDBJ databases">
        <title>Tomitella cavernea sp. nov., an actinomycete isolated from soil.</title>
        <authorList>
            <person name="Cheng J."/>
        </authorList>
    </citation>
    <scope>NUCLEOTIDE SEQUENCE [LARGE SCALE GENOMIC DNA]</scope>
    <source>
        <strain evidence="7 8">HY188</strain>
    </source>
</reference>
<feature type="region of interest" description="Disordered" evidence="5">
    <location>
        <begin position="1"/>
        <end position="86"/>
    </location>
</feature>
<dbReference type="InterPro" id="IPR036188">
    <property type="entry name" value="FAD/NAD-bd_sf"/>
</dbReference>
<dbReference type="NCBIfam" id="TIGR03364">
    <property type="entry name" value="HpnW_proposed"/>
    <property type="match status" value="1"/>
</dbReference>
<protein>
    <submittedName>
        <fullName evidence="7">TIGR03364 family FAD-dependent oxidoreductase</fullName>
    </submittedName>
</protein>
<dbReference type="GO" id="GO:0005737">
    <property type="term" value="C:cytoplasm"/>
    <property type="evidence" value="ECO:0007669"/>
    <property type="project" value="TreeGrafter"/>
</dbReference>
<comment type="similarity">
    <text evidence="2">Belongs to the DadA oxidoreductase family.</text>
</comment>
<evidence type="ECO:0000256" key="2">
    <source>
        <dbReference type="ARBA" id="ARBA00009410"/>
    </source>
</evidence>
<organism evidence="7 8">
    <name type="scientific">Tomitella fengzijianii</name>
    <dbReference type="NCBI Taxonomy" id="2597660"/>
    <lineage>
        <taxon>Bacteria</taxon>
        <taxon>Bacillati</taxon>
        <taxon>Actinomycetota</taxon>
        <taxon>Actinomycetes</taxon>
        <taxon>Mycobacteriales</taxon>
        <taxon>Tomitella</taxon>
    </lineage>
</organism>
<evidence type="ECO:0000313" key="7">
    <source>
        <dbReference type="EMBL" id="QDQ96225.1"/>
    </source>
</evidence>
<feature type="compositionally biased region" description="Pro residues" evidence="5">
    <location>
        <begin position="1"/>
        <end position="11"/>
    </location>
</feature>
<dbReference type="SUPFAM" id="SSF51905">
    <property type="entry name" value="FAD/NAD(P)-binding domain"/>
    <property type="match status" value="1"/>
</dbReference>
<dbReference type="Gene3D" id="3.50.50.60">
    <property type="entry name" value="FAD/NAD(P)-binding domain"/>
    <property type="match status" value="1"/>
</dbReference>
<evidence type="ECO:0000259" key="6">
    <source>
        <dbReference type="Pfam" id="PF01266"/>
    </source>
</evidence>
<evidence type="ECO:0000256" key="3">
    <source>
        <dbReference type="ARBA" id="ARBA00022630"/>
    </source>
</evidence>
<gene>
    <name evidence="7" type="ORF">FO059_01305</name>
</gene>
<sequence>MPPARPCPLPPVDSCAAAPASRPASRCGGGATPLDATDAIAPQVPPAHAQANARPSSGEHSVPSSAHRRRAPRGCDARTVTSAESSTHTDLLVVGAGIVGLAHAFEAAGRDLTVRVIERDERPVGASVRNFGHVCTTPQADGDHPLALDSRDGWLAMSAATGIAVARAGTLVVARRPEELAVLDELQRTRGPERVRLLTGDQVRSRIRGTRAAGGESASGGALLPDDLSVDPRTAAPALARWLSAHERVHLLTRTAVTGAGGGRVETPRGTFTADHVVVCVGHDLDRLFPDLARRWRIRRCALQMMLTAPVDGYDNPSPVLTGTSMLRYGAMSATDAAGALRRAIAAEQPELLHIDANAMFSRRPDGGLIVGDSHVRAHTVDPFLDEDVYGPLVDSAADILRPTTPLRVRQRWQGVYASSDDTNLVHERLDDATTVAVVTSGIGMTLSFGIARRTLAEL</sequence>
<dbReference type="OrthoDB" id="9799943at2"/>
<accession>A0A516WZJ7</accession>
<dbReference type="Proteomes" id="UP000317344">
    <property type="component" value="Chromosome"/>
</dbReference>
<evidence type="ECO:0000256" key="1">
    <source>
        <dbReference type="ARBA" id="ARBA00001974"/>
    </source>
</evidence>
<dbReference type="EMBL" id="CP041765">
    <property type="protein sequence ID" value="QDQ96225.1"/>
    <property type="molecule type" value="Genomic_DNA"/>
</dbReference>
<dbReference type="PANTHER" id="PTHR13847">
    <property type="entry name" value="SARCOSINE DEHYDROGENASE-RELATED"/>
    <property type="match status" value="1"/>
</dbReference>
<keyword evidence="3" id="KW-0285">Flavoprotein</keyword>
<reference evidence="7 8" key="2">
    <citation type="submission" date="2019-07" db="EMBL/GenBank/DDBJ databases">
        <authorList>
            <person name="Huang Y."/>
        </authorList>
    </citation>
    <scope>NUCLEOTIDE SEQUENCE [LARGE SCALE GENOMIC DNA]</scope>
    <source>
        <strain evidence="7 8">HY188</strain>
    </source>
</reference>
<evidence type="ECO:0000256" key="5">
    <source>
        <dbReference type="SAM" id="MobiDB-lite"/>
    </source>
</evidence>
<feature type="compositionally biased region" description="Polar residues" evidence="5">
    <location>
        <begin position="53"/>
        <end position="64"/>
    </location>
</feature>
<evidence type="ECO:0000313" key="8">
    <source>
        <dbReference type="Proteomes" id="UP000317344"/>
    </source>
</evidence>
<name>A0A516WZJ7_9ACTN</name>
<dbReference type="Gene3D" id="3.30.9.10">
    <property type="entry name" value="D-Amino Acid Oxidase, subunit A, domain 2"/>
    <property type="match status" value="1"/>
</dbReference>
<dbReference type="InterPro" id="IPR006076">
    <property type="entry name" value="FAD-dep_OxRdtase"/>
</dbReference>
<evidence type="ECO:0000256" key="4">
    <source>
        <dbReference type="ARBA" id="ARBA00023002"/>
    </source>
</evidence>